<evidence type="ECO:0008006" key="14">
    <source>
        <dbReference type="Google" id="ProtNLM"/>
    </source>
</evidence>
<evidence type="ECO:0000256" key="3">
    <source>
        <dbReference type="ARBA" id="ARBA00022512"/>
    </source>
</evidence>
<evidence type="ECO:0000313" key="12">
    <source>
        <dbReference type="EMBL" id="KAK3209599.1"/>
    </source>
</evidence>
<evidence type="ECO:0000256" key="6">
    <source>
        <dbReference type="ARBA" id="ARBA00022801"/>
    </source>
</evidence>
<organism evidence="12 13">
    <name type="scientific">Pseudopithomyces chartarum</name>
    <dbReference type="NCBI Taxonomy" id="1892770"/>
    <lineage>
        <taxon>Eukaryota</taxon>
        <taxon>Fungi</taxon>
        <taxon>Dikarya</taxon>
        <taxon>Ascomycota</taxon>
        <taxon>Pezizomycotina</taxon>
        <taxon>Dothideomycetes</taxon>
        <taxon>Pleosporomycetidae</taxon>
        <taxon>Pleosporales</taxon>
        <taxon>Massarineae</taxon>
        <taxon>Didymosphaeriaceae</taxon>
        <taxon>Pseudopithomyces</taxon>
    </lineage>
</organism>
<name>A0AAN6RIS8_9PLEO</name>
<keyword evidence="6" id="KW-0378">Hydrolase</keyword>
<sequence length="450" mass="47437">MRYIAVAIAAAAATAVAKPHGHAHRHIDVVKRADPAVPAVPVETVVVYELNGHLISEEDVRNGIANGTLSWGEDGNLSSSIAVVPTPAPTVEIQSVNNNNNNGEELVPVQEPVPSAAALESDQQPESSPVEQGPAPDADHYSPVKDDGSCADCDKEFPNGKLDCNTFPFGYGAISVESEGLGHWSGVQAPANGLAYGQSKRSVESFFDIMTVPTGSCPDGSCCSPGRFCSFTCPNPYLKMAWPKAQGSRKESVGGLFCNKNNKLEMPDGSLAKTLCGRGSNRMKVQILSKLSKPVSICRTDYPGTEAETLPLTVNPGETKELANPDQSAYYEWDGMATSAQYYVNNQGVEQKRACTWGNGQGDDGNRAPVNIGTSFVSKMGVGFPALFQNKPTNPDAKLNFAIKFTGEGITSPCSYKNGVYDGDGAGPNSNGCTATAADGATLTIVFTDN</sequence>
<dbReference type="InterPro" id="IPR005556">
    <property type="entry name" value="SUN"/>
</dbReference>
<gene>
    <name evidence="12" type="ORF">GRF29_44g96570</name>
</gene>
<evidence type="ECO:0000256" key="9">
    <source>
        <dbReference type="ARBA" id="ARBA00023316"/>
    </source>
</evidence>
<dbReference type="EMBL" id="WVTA01000005">
    <property type="protein sequence ID" value="KAK3209599.1"/>
    <property type="molecule type" value="Genomic_DNA"/>
</dbReference>
<keyword evidence="5" id="KW-0732">Signal</keyword>
<evidence type="ECO:0000256" key="5">
    <source>
        <dbReference type="ARBA" id="ARBA00022729"/>
    </source>
</evidence>
<dbReference type="PANTHER" id="PTHR31316">
    <property type="entry name" value="BETA-GLUCOSIDASE-LIKE PROTEIN NCA3, MITOCHONDRIAL-RELATED"/>
    <property type="match status" value="1"/>
</dbReference>
<keyword evidence="9" id="KW-0961">Cell wall biogenesis/degradation</keyword>
<keyword evidence="8" id="KW-0326">Glycosidase</keyword>
<dbReference type="GO" id="GO:0000272">
    <property type="term" value="P:polysaccharide catabolic process"/>
    <property type="evidence" value="ECO:0007669"/>
    <property type="project" value="UniProtKB-KW"/>
</dbReference>
<keyword evidence="13" id="KW-1185">Reference proteome</keyword>
<dbReference type="GO" id="GO:0009986">
    <property type="term" value="C:cell surface"/>
    <property type="evidence" value="ECO:0007669"/>
    <property type="project" value="TreeGrafter"/>
</dbReference>
<feature type="compositionally biased region" description="Polar residues" evidence="11">
    <location>
        <begin position="121"/>
        <end position="130"/>
    </location>
</feature>
<evidence type="ECO:0000256" key="8">
    <source>
        <dbReference type="ARBA" id="ARBA00023295"/>
    </source>
</evidence>
<accession>A0AAN6RIS8</accession>
<dbReference type="GO" id="GO:0031505">
    <property type="term" value="P:fungal-type cell wall organization"/>
    <property type="evidence" value="ECO:0007669"/>
    <property type="project" value="TreeGrafter"/>
</dbReference>
<evidence type="ECO:0000256" key="2">
    <source>
        <dbReference type="ARBA" id="ARBA00010579"/>
    </source>
</evidence>
<reference evidence="12 13" key="1">
    <citation type="submission" date="2021-02" db="EMBL/GenBank/DDBJ databases">
        <title>Genome assembly of Pseudopithomyces chartarum.</title>
        <authorList>
            <person name="Jauregui R."/>
            <person name="Singh J."/>
            <person name="Voisey C."/>
        </authorList>
    </citation>
    <scope>NUCLEOTIDE SEQUENCE [LARGE SCALE GENOMIC DNA]</scope>
    <source>
        <strain evidence="12 13">AGR01</strain>
    </source>
</reference>
<evidence type="ECO:0000256" key="11">
    <source>
        <dbReference type="SAM" id="MobiDB-lite"/>
    </source>
</evidence>
<dbReference type="Pfam" id="PF03856">
    <property type="entry name" value="SUN"/>
    <property type="match status" value="1"/>
</dbReference>
<evidence type="ECO:0000256" key="1">
    <source>
        <dbReference type="ARBA" id="ARBA00004191"/>
    </source>
</evidence>
<feature type="region of interest" description="Disordered" evidence="11">
    <location>
        <begin position="117"/>
        <end position="147"/>
    </location>
</feature>
<dbReference type="InterPro" id="IPR051526">
    <property type="entry name" value="Beta-Glucosidase_SUN"/>
</dbReference>
<dbReference type="Proteomes" id="UP001280581">
    <property type="component" value="Unassembled WGS sequence"/>
</dbReference>
<dbReference type="GO" id="GO:0009277">
    <property type="term" value="C:fungal-type cell wall"/>
    <property type="evidence" value="ECO:0007669"/>
    <property type="project" value="TreeGrafter"/>
</dbReference>
<comment type="similarity">
    <text evidence="2">Belongs to the SUN family.</text>
</comment>
<proteinExistence type="inferred from homology"/>
<comment type="subcellular location">
    <subcellularLocation>
        <location evidence="1">Secreted</location>
        <location evidence="1">Cell wall</location>
    </subcellularLocation>
</comment>
<dbReference type="GO" id="GO:0016798">
    <property type="term" value="F:hydrolase activity, acting on glycosyl bonds"/>
    <property type="evidence" value="ECO:0007669"/>
    <property type="project" value="UniProtKB-KW"/>
</dbReference>
<keyword evidence="7" id="KW-0119">Carbohydrate metabolism</keyword>
<dbReference type="AlphaFoldDB" id="A0AAN6RIS8"/>
<evidence type="ECO:0000256" key="7">
    <source>
        <dbReference type="ARBA" id="ARBA00023277"/>
    </source>
</evidence>
<feature type="compositionally biased region" description="Basic and acidic residues" evidence="11">
    <location>
        <begin position="137"/>
        <end position="147"/>
    </location>
</feature>
<protein>
    <recommendedName>
        <fullName evidence="14">SUN-domain-containing protein</fullName>
    </recommendedName>
</protein>
<dbReference type="PANTHER" id="PTHR31316:SF0">
    <property type="entry name" value="SECRETED BETA-GLUCOSIDASE SIM1-RELATED"/>
    <property type="match status" value="1"/>
</dbReference>
<comment type="caution">
    <text evidence="12">The sequence shown here is derived from an EMBL/GenBank/DDBJ whole genome shotgun (WGS) entry which is preliminary data.</text>
</comment>
<keyword evidence="10" id="KW-0624">Polysaccharide degradation</keyword>
<evidence type="ECO:0000256" key="4">
    <source>
        <dbReference type="ARBA" id="ARBA00022525"/>
    </source>
</evidence>
<evidence type="ECO:0000256" key="10">
    <source>
        <dbReference type="ARBA" id="ARBA00023326"/>
    </source>
</evidence>
<keyword evidence="4" id="KW-0964">Secreted</keyword>
<keyword evidence="3" id="KW-0134">Cell wall</keyword>
<evidence type="ECO:0000313" key="13">
    <source>
        <dbReference type="Proteomes" id="UP001280581"/>
    </source>
</evidence>